<dbReference type="RefSeq" id="XP_009538515.1">
    <property type="nucleotide sequence ID" value="XM_009540220.1"/>
</dbReference>
<feature type="chain" id="PRO_5010833986" description="Crinkler effector protein N-terminal domain-containing protein" evidence="4">
    <location>
        <begin position="17"/>
        <end position="80"/>
    </location>
</feature>
<organism evidence="8">
    <name type="scientific">Phytophthora sojae (strain P6497)</name>
    <name type="common">Soybean stem and root rot agent</name>
    <name type="synonym">Phytophthora megasperma f. sp. glycines</name>
    <dbReference type="NCBI Taxonomy" id="1094619"/>
    <lineage>
        <taxon>Eukaryota</taxon>
        <taxon>Sar</taxon>
        <taxon>Stramenopiles</taxon>
        <taxon>Oomycota</taxon>
        <taxon>Peronosporomycetes</taxon>
        <taxon>Peronosporales</taxon>
        <taxon>Peronosporaceae</taxon>
        <taxon>Phytophthora</taxon>
    </lineage>
</organism>
<dbReference type="Pfam" id="PF20147">
    <property type="entry name" value="Crinkler"/>
    <property type="match status" value="1"/>
</dbReference>
<dbReference type="GeneID" id="20652188"/>
<dbReference type="Proteomes" id="UP000002640">
    <property type="component" value="Unassembled WGS sequence"/>
</dbReference>
<feature type="non-terminal residue" evidence="7">
    <location>
        <position position="80"/>
    </location>
</feature>
<feature type="signal peptide" evidence="4">
    <location>
        <begin position="1"/>
        <end position="16"/>
    </location>
</feature>
<dbReference type="InParanoid" id="G4YML8"/>
<evidence type="ECO:0000259" key="5">
    <source>
        <dbReference type="Pfam" id="PF20147"/>
    </source>
</evidence>
<comment type="subcellular location">
    <subcellularLocation>
        <location evidence="1">Host cell</location>
    </subcellularLocation>
    <subcellularLocation>
        <location evidence="2">Secreted</location>
    </subcellularLocation>
</comment>
<gene>
    <name evidence="6" type="ORF">PHYSODRAFT_413021</name>
    <name evidence="7" type="ORF">PHYSODRAFT_422011</name>
</gene>
<dbReference type="EMBL" id="JH159165">
    <property type="protein sequence ID" value="EGZ05654.1"/>
    <property type="molecule type" value="Genomic_DNA"/>
</dbReference>
<evidence type="ECO:0000256" key="4">
    <source>
        <dbReference type="SAM" id="SignalP"/>
    </source>
</evidence>
<reference evidence="7 8" key="1">
    <citation type="journal article" date="2006" name="Science">
        <title>Phytophthora genome sequences uncover evolutionary origins and mechanisms of pathogenesis.</title>
        <authorList>
            <person name="Tyler B.M."/>
            <person name="Tripathy S."/>
            <person name="Zhang X."/>
            <person name="Dehal P."/>
            <person name="Jiang R.H."/>
            <person name="Aerts A."/>
            <person name="Arredondo F.D."/>
            <person name="Baxter L."/>
            <person name="Bensasson D."/>
            <person name="Beynon J.L."/>
            <person name="Chapman J."/>
            <person name="Damasceno C.M."/>
            <person name="Dorrance A.E."/>
            <person name="Dou D."/>
            <person name="Dickerman A.W."/>
            <person name="Dubchak I.L."/>
            <person name="Garbelotto M."/>
            <person name="Gijzen M."/>
            <person name="Gordon S.G."/>
            <person name="Govers F."/>
            <person name="Grunwald N.J."/>
            <person name="Huang W."/>
            <person name="Ivors K.L."/>
            <person name="Jones R.W."/>
            <person name="Kamoun S."/>
            <person name="Krampis K."/>
            <person name="Lamour K.H."/>
            <person name="Lee M.K."/>
            <person name="McDonald W.H."/>
            <person name="Medina M."/>
            <person name="Meijer H.J."/>
            <person name="Nordberg E.K."/>
            <person name="Maclean D.J."/>
            <person name="Ospina-Giraldo M.D."/>
            <person name="Morris P.F."/>
            <person name="Phuntumart V."/>
            <person name="Putnam N.H."/>
            <person name="Rash S."/>
            <person name="Rose J.K."/>
            <person name="Sakihama Y."/>
            <person name="Salamov A.A."/>
            <person name="Savidor A."/>
            <person name="Scheuring C.F."/>
            <person name="Smith B.M."/>
            <person name="Sobral B.W."/>
            <person name="Terry A."/>
            <person name="Torto-Alalibo T.A."/>
            <person name="Win J."/>
            <person name="Xu Z."/>
            <person name="Zhang H."/>
            <person name="Grigoriev I.V."/>
            <person name="Rokhsar D.S."/>
            <person name="Boore J.L."/>
        </authorList>
    </citation>
    <scope>NUCLEOTIDE SEQUENCE [LARGE SCALE GENOMIC DNA]</scope>
    <source>
        <strain evidence="7 8">P6497</strain>
    </source>
</reference>
<keyword evidence="4" id="KW-0732">Signal</keyword>
<evidence type="ECO:0000256" key="3">
    <source>
        <dbReference type="ARBA" id="ARBA00022525"/>
    </source>
</evidence>
<evidence type="ECO:0000313" key="6">
    <source>
        <dbReference type="EMBL" id="EGZ05654.1"/>
    </source>
</evidence>
<dbReference type="EMBL" id="JH159151">
    <property type="protein sequence ID" value="EGZ28893.1"/>
    <property type="molecule type" value="Genomic_DNA"/>
</dbReference>
<evidence type="ECO:0000313" key="8">
    <source>
        <dbReference type="Proteomes" id="UP000002640"/>
    </source>
</evidence>
<reference evidence="7" key="2">
    <citation type="submission" date="2011-09" db="EMBL/GenBank/DDBJ databases">
        <authorList>
            <consortium name="US DOE Joint Genome Institute (JGI-PGF)"/>
            <person name="Aerts A."/>
            <person name="Grimwood J."/>
            <person name="Schmutz J."/>
            <person name="Lucas S."/>
            <person name="Hammon N."/>
            <person name="Glavina del Rio T."/>
            <person name="Dalin E."/>
            <person name="Tice H."/>
            <person name="Pitluck S."/>
            <person name="Dehal P."/>
            <person name="Chapman J."/>
            <person name="Putman N.H."/>
            <person name="Salamov A.A."/>
            <person name="Terry A."/>
            <person name="Rokhsar D.S."/>
            <person name="Boore J.L."/>
            <person name="Tripathy S."/>
            <person name="Tyler B.M."/>
            <person name="Grigoriev I.V."/>
        </authorList>
    </citation>
    <scope>NUCLEOTIDE SEQUENCE</scope>
    <source>
        <strain evidence="7">P6497</strain>
    </source>
</reference>
<dbReference type="GeneID" id="20651768"/>
<dbReference type="GO" id="GO:0043657">
    <property type="term" value="C:host cell"/>
    <property type="evidence" value="ECO:0007669"/>
    <property type="project" value="UniProtKB-SubCell"/>
</dbReference>
<name>G4YML8_PHYSP</name>
<proteinExistence type="predicted"/>
<protein>
    <recommendedName>
        <fullName evidence="5">Crinkler effector protein N-terminal domain-containing protein</fullName>
    </recommendedName>
</protein>
<dbReference type="InterPro" id="IPR045379">
    <property type="entry name" value="Crinkler_N"/>
</dbReference>
<dbReference type="KEGG" id="psoj:PHYSODRAFT_422011"/>
<accession>G4YML8</accession>
<keyword evidence="3" id="KW-0964">Secreted</keyword>
<dbReference type="RefSeq" id="XP_009516168.1">
    <property type="nucleotide sequence ID" value="XM_009517873.1"/>
</dbReference>
<evidence type="ECO:0000313" key="7">
    <source>
        <dbReference type="EMBL" id="EGZ28893.1"/>
    </source>
</evidence>
<dbReference type="AlphaFoldDB" id="G4YML8"/>
<dbReference type="GO" id="GO:0005576">
    <property type="term" value="C:extracellular region"/>
    <property type="evidence" value="ECO:0007669"/>
    <property type="project" value="UniProtKB-SubCell"/>
</dbReference>
<sequence length="80" mass="8860">MWKILLTCAIVGVGSTFDVEVDDGAKVGELKEPIEQENPNTLKDVDAPNLQLFLAKKTDGKWLNNFQPDDDQVHVLVVVP</sequence>
<evidence type="ECO:0000256" key="1">
    <source>
        <dbReference type="ARBA" id="ARBA00004340"/>
    </source>
</evidence>
<dbReference type="KEGG" id="psoj:PHYSODRAFT_413021"/>
<keyword evidence="8" id="KW-1185">Reference proteome</keyword>
<evidence type="ECO:0000256" key="2">
    <source>
        <dbReference type="ARBA" id="ARBA00004613"/>
    </source>
</evidence>
<feature type="domain" description="Crinkler effector protein N-terminal" evidence="5">
    <location>
        <begin position="6"/>
        <end position="65"/>
    </location>
</feature>